<proteinExistence type="predicted"/>
<name>A0A1F6CXC0_9BACT</name>
<sequence length="117" mass="12529">MRKNIANSALAAGALFLPFFASAAAQDLNGVLAFISKFANNVVGLLITIALIVFFWGLIRYVLASGEAKGEGLQIMLWGVIAVFVMVSIWGIIKLLQTTFGVQNTTISVPQGIPYQP</sequence>
<keyword evidence="2" id="KW-0732">Signal</keyword>
<keyword evidence="1" id="KW-1133">Transmembrane helix</keyword>
<dbReference type="AlphaFoldDB" id="A0A1F6CXC0"/>
<protein>
    <submittedName>
        <fullName evidence="3">Uncharacterized protein</fullName>
    </submittedName>
</protein>
<evidence type="ECO:0000256" key="2">
    <source>
        <dbReference type="SAM" id="SignalP"/>
    </source>
</evidence>
<feature type="signal peptide" evidence="2">
    <location>
        <begin position="1"/>
        <end position="23"/>
    </location>
</feature>
<gene>
    <name evidence="3" type="ORF">A2851_01290</name>
</gene>
<feature type="transmembrane region" description="Helical" evidence="1">
    <location>
        <begin position="75"/>
        <end position="93"/>
    </location>
</feature>
<accession>A0A1F6CXC0</accession>
<comment type="caution">
    <text evidence="3">The sequence shown here is derived from an EMBL/GenBank/DDBJ whole genome shotgun (WGS) entry which is preliminary data.</text>
</comment>
<keyword evidence="1" id="KW-0812">Transmembrane</keyword>
<evidence type="ECO:0000313" key="4">
    <source>
        <dbReference type="Proteomes" id="UP000176863"/>
    </source>
</evidence>
<feature type="chain" id="PRO_5009523640" evidence="2">
    <location>
        <begin position="24"/>
        <end position="117"/>
    </location>
</feature>
<organism evidence="3 4">
    <name type="scientific">Candidatus Kaiserbacteria bacterium RIFCSPHIGHO2_01_FULL_53_29</name>
    <dbReference type="NCBI Taxonomy" id="1798480"/>
    <lineage>
        <taxon>Bacteria</taxon>
        <taxon>Candidatus Kaiseribacteriota</taxon>
    </lineage>
</organism>
<dbReference type="STRING" id="1798480.A2851_01290"/>
<keyword evidence="1" id="KW-0472">Membrane</keyword>
<evidence type="ECO:0000256" key="1">
    <source>
        <dbReference type="SAM" id="Phobius"/>
    </source>
</evidence>
<dbReference type="Proteomes" id="UP000176863">
    <property type="component" value="Unassembled WGS sequence"/>
</dbReference>
<reference evidence="3 4" key="1">
    <citation type="journal article" date="2016" name="Nat. Commun.">
        <title>Thousands of microbial genomes shed light on interconnected biogeochemical processes in an aquifer system.</title>
        <authorList>
            <person name="Anantharaman K."/>
            <person name="Brown C.T."/>
            <person name="Hug L.A."/>
            <person name="Sharon I."/>
            <person name="Castelle C.J."/>
            <person name="Probst A.J."/>
            <person name="Thomas B.C."/>
            <person name="Singh A."/>
            <person name="Wilkins M.J."/>
            <person name="Karaoz U."/>
            <person name="Brodie E.L."/>
            <person name="Williams K.H."/>
            <person name="Hubbard S.S."/>
            <person name="Banfield J.F."/>
        </authorList>
    </citation>
    <scope>NUCLEOTIDE SEQUENCE [LARGE SCALE GENOMIC DNA]</scope>
</reference>
<feature type="transmembrane region" description="Helical" evidence="1">
    <location>
        <begin position="41"/>
        <end position="63"/>
    </location>
</feature>
<evidence type="ECO:0000313" key="3">
    <source>
        <dbReference type="EMBL" id="OGG53813.1"/>
    </source>
</evidence>
<dbReference type="EMBL" id="MFKT01000008">
    <property type="protein sequence ID" value="OGG53813.1"/>
    <property type="molecule type" value="Genomic_DNA"/>
</dbReference>